<proteinExistence type="predicted"/>
<sequence>MLVLDYYVVANLRSYIHAGPILQGCYAASTSFDPPIITQVSTTQKTLVVPRYYTFMSVPSLIVSFIMFILTVYKCGFALRVARRAYGNNLPFVSLFMRDGIFWFLAVF</sequence>
<feature type="transmembrane region" description="Helical" evidence="1">
    <location>
        <begin position="52"/>
        <end position="73"/>
    </location>
</feature>
<keyword evidence="1" id="KW-0812">Transmembrane</keyword>
<keyword evidence="1" id="KW-1133">Transmembrane helix</keyword>
<keyword evidence="3" id="KW-1185">Reference proteome</keyword>
<reference evidence="2 3" key="1">
    <citation type="submission" date="2024-05" db="EMBL/GenBank/DDBJ databases">
        <title>A draft genome resource for the thread blight pathogen Marasmius tenuissimus strain MS-2.</title>
        <authorList>
            <person name="Yulfo-Soto G.E."/>
            <person name="Baruah I.K."/>
            <person name="Amoako-Attah I."/>
            <person name="Bukari Y."/>
            <person name="Meinhardt L.W."/>
            <person name="Bailey B.A."/>
            <person name="Cohen S.P."/>
        </authorList>
    </citation>
    <scope>NUCLEOTIDE SEQUENCE [LARGE SCALE GENOMIC DNA]</scope>
    <source>
        <strain evidence="2 3">MS-2</strain>
    </source>
</reference>
<dbReference type="Proteomes" id="UP001437256">
    <property type="component" value="Unassembled WGS sequence"/>
</dbReference>
<protein>
    <submittedName>
        <fullName evidence="2">Uncharacterized protein</fullName>
    </submittedName>
</protein>
<accession>A0ABR2ZIP4</accession>
<keyword evidence="1" id="KW-0472">Membrane</keyword>
<feature type="non-terminal residue" evidence="2">
    <location>
        <position position="108"/>
    </location>
</feature>
<evidence type="ECO:0000256" key="1">
    <source>
        <dbReference type="SAM" id="Phobius"/>
    </source>
</evidence>
<feature type="transmembrane region" description="Helical" evidence="1">
    <location>
        <begin position="85"/>
        <end position="106"/>
    </location>
</feature>
<evidence type="ECO:0000313" key="3">
    <source>
        <dbReference type="Proteomes" id="UP001437256"/>
    </source>
</evidence>
<name>A0ABR2ZIP4_9AGAR</name>
<organism evidence="2 3">
    <name type="scientific">Marasmius tenuissimus</name>
    <dbReference type="NCBI Taxonomy" id="585030"/>
    <lineage>
        <taxon>Eukaryota</taxon>
        <taxon>Fungi</taxon>
        <taxon>Dikarya</taxon>
        <taxon>Basidiomycota</taxon>
        <taxon>Agaricomycotina</taxon>
        <taxon>Agaricomycetes</taxon>
        <taxon>Agaricomycetidae</taxon>
        <taxon>Agaricales</taxon>
        <taxon>Marasmiineae</taxon>
        <taxon>Marasmiaceae</taxon>
        <taxon>Marasmius</taxon>
    </lineage>
</organism>
<comment type="caution">
    <text evidence="2">The sequence shown here is derived from an EMBL/GenBank/DDBJ whole genome shotgun (WGS) entry which is preliminary data.</text>
</comment>
<gene>
    <name evidence="2" type="ORF">AAF712_011969</name>
</gene>
<evidence type="ECO:0000313" key="2">
    <source>
        <dbReference type="EMBL" id="KAL0061210.1"/>
    </source>
</evidence>
<dbReference type="EMBL" id="JBBXMP010000144">
    <property type="protein sequence ID" value="KAL0061210.1"/>
    <property type="molecule type" value="Genomic_DNA"/>
</dbReference>